<accession>A0A021VUT8</accession>
<evidence type="ECO:0000313" key="3">
    <source>
        <dbReference type="EMBL" id="EYR64873.1"/>
    </source>
</evidence>
<evidence type="ECO:0000256" key="2">
    <source>
        <dbReference type="SAM" id="MobiDB-lite"/>
    </source>
</evidence>
<organism evidence="3 4">
    <name type="scientific">Actinotalea ferrariae CF5-4</name>
    <dbReference type="NCBI Taxonomy" id="948458"/>
    <lineage>
        <taxon>Bacteria</taxon>
        <taxon>Bacillati</taxon>
        <taxon>Actinomycetota</taxon>
        <taxon>Actinomycetes</taxon>
        <taxon>Micrococcales</taxon>
        <taxon>Cellulomonadaceae</taxon>
        <taxon>Actinotalea</taxon>
    </lineage>
</organism>
<feature type="region of interest" description="Disordered" evidence="2">
    <location>
        <begin position="743"/>
        <end position="765"/>
    </location>
</feature>
<keyword evidence="1" id="KW-0175">Coiled coil</keyword>
<gene>
    <name evidence="3" type="ORF">N866_03250</name>
</gene>
<evidence type="ECO:0000256" key="1">
    <source>
        <dbReference type="SAM" id="Coils"/>
    </source>
</evidence>
<keyword evidence="4" id="KW-1185">Reference proteome</keyword>
<dbReference type="EMBL" id="AXCW01000014">
    <property type="protein sequence ID" value="EYR64873.1"/>
    <property type="molecule type" value="Genomic_DNA"/>
</dbReference>
<comment type="caution">
    <text evidence="3">The sequence shown here is derived from an EMBL/GenBank/DDBJ whole genome shotgun (WGS) entry which is preliminary data.</text>
</comment>
<reference evidence="3 4" key="1">
    <citation type="submission" date="2014-01" db="EMBL/GenBank/DDBJ databases">
        <title>Actinotalea ferrariae CF5-4.</title>
        <authorList>
            <person name="Chen F."/>
            <person name="Li Y."/>
            <person name="Wang G."/>
        </authorList>
    </citation>
    <scope>NUCLEOTIDE SEQUENCE [LARGE SCALE GENOMIC DNA]</scope>
    <source>
        <strain evidence="3 4">CF5-4</strain>
    </source>
</reference>
<protein>
    <submittedName>
        <fullName evidence="3">Uncharacterized protein</fullName>
    </submittedName>
</protein>
<dbReference type="AlphaFoldDB" id="A0A021VUT8"/>
<name>A0A021VUT8_9CELL</name>
<evidence type="ECO:0000313" key="4">
    <source>
        <dbReference type="Proteomes" id="UP000019753"/>
    </source>
</evidence>
<feature type="coiled-coil region" evidence="1">
    <location>
        <begin position="35"/>
        <end position="77"/>
    </location>
</feature>
<dbReference type="Proteomes" id="UP000019753">
    <property type="component" value="Unassembled WGS sequence"/>
</dbReference>
<feature type="compositionally biased region" description="Basic and acidic residues" evidence="2">
    <location>
        <begin position="743"/>
        <end position="764"/>
    </location>
</feature>
<sequence>MQVADATQTGTALIPAGADQAMAVKTQMAASRAVVANARKAALEAQAKAKELIAAQQRALEAQLRAMAAELEPLQAQVRMFEEGIWTMNLYLGRDEELHTLAEGTPASAGTPIHVRQQVLAMDEESALYAEHGGMDVRDIAAFDQWITADPAHLDQVLPEQRGVVAIIPRRQGREYKDPWLQSAMDQANTETWWLIRNGQNVYRMLTDFNVGRRLVPARNEFTAMFVDPYTKAPLQPGTDAWLKAEKAAGARERHYMRIALILQGLIDRTAVFHPLPVAGLSLLSPEHYDAGHVVLIADDEHTLTTGRKPFYQWLAEKNRQLTPGMRVIITTRHQDWPKASRDRWSYGQHERLHPNGVENPPTGEVHTITRRGDAPGSLVFTYARTVETWARDERGRHELRVPKTKASCTIYPDDRFVLPVDLVTVEEMREYLAARTERHAYADLFPVLNAAIAFKEAEAAAEAPFRAFLAGQVAQAEDIDLAAAEAAVVPLVDWWKLGNRWHRPLNGDPTAEAKAAKAILAERARVARAAGNAGRDGQVVAAVRAAHPDVLLVARKKDGTYVALTPTPRRWVRPTDKARNHYGDQVAPLDVWVNRHEYTATGRAKTTTEWVIPAPSTVSRWIPLFEAERWASWNRRAVAADHLTDAEIADAAEELASVHTPDGWVAVAVTYQESATRHSDRDGFSVYAYRPGFTPAEPERAVTGERESAPVGYFTAEWKRERDGSIALEVSGTRSMLSSRRWSTDKPYSDRGAGEHFAKRDDGQLTPPWGSDRAAWYVVRLDEDAYDAAHAQALAERSVAVKVEALTTTTRELARSLAEQWVERATAEAKARFVEDYLDDSLWEDHAKGVTIRCPWWGSPRDGYAGVDGALHYLTGRLVESGRHPFGLTVAQAVAALGEPVLDRPDHGWSSGREVTLPEDVLTLRYPAPPSNAGLLGAGA</sequence>
<proteinExistence type="predicted"/>